<organism evidence="2 3">
    <name type="scientific">Paramuricea clavata</name>
    <name type="common">Red gorgonian</name>
    <name type="synonym">Violescent sea-whip</name>
    <dbReference type="NCBI Taxonomy" id="317549"/>
    <lineage>
        <taxon>Eukaryota</taxon>
        <taxon>Metazoa</taxon>
        <taxon>Cnidaria</taxon>
        <taxon>Anthozoa</taxon>
        <taxon>Octocorallia</taxon>
        <taxon>Malacalcyonacea</taxon>
        <taxon>Plexauridae</taxon>
        <taxon>Paramuricea</taxon>
    </lineage>
</organism>
<protein>
    <submittedName>
        <fullName evidence="2">Uncharacterized protein</fullName>
    </submittedName>
</protein>
<reference evidence="2" key="1">
    <citation type="submission" date="2020-04" db="EMBL/GenBank/DDBJ databases">
        <authorList>
            <person name="Alioto T."/>
            <person name="Alioto T."/>
            <person name="Gomez Garrido J."/>
        </authorList>
    </citation>
    <scope>NUCLEOTIDE SEQUENCE</scope>
    <source>
        <strain evidence="2">A484AB</strain>
    </source>
</reference>
<evidence type="ECO:0000313" key="2">
    <source>
        <dbReference type="EMBL" id="CAB3978587.1"/>
    </source>
</evidence>
<dbReference type="Pfam" id="PF00169">
    <property type="entry name" value="PH"/>
    <property type="match status" value="1"/>
</dbReference>
<dbReference type="AlphaFoldDB" id="A0A6S7FM22"/>
<dbReference type="OrthoDB" id="5955004at2759"/>
<comment type="caution">
    <text evidence="2">The sequence shown here is derived from an EMBL/GenBank/DDBJ whole genome shotgun (WGS) entry which is preliminary data.</text>
</comment>
<evidence type="ECO:0000313" key="3">
    <source>
        <dbReference type="Proteomes" id="UP001152795"/>
    </source>
</evidence>
<dbReference type="SUPFAM" id="SSF50729">
    <property type="entry name" value="PH domain-like"/>
    <property type="match status" value="1"/>
</dbReference>
<proteinExistence type="predicted"/>
<feature type="compositionally biased region" description="Polar residues" evidence="1">
    <location>
        <begin position="161"/>
        <end position="181"/>
    </location>
</feature>
<gene>
    <name evidence="2" type="ORF">PACLA_8A011858</name>
</gene>
<dbReference type="Proteomes" id="UP001152795">
    <property type="component" value="Unassembled WGS sequence"/>
</dbReference>
<dbReference type="PROSITE" id="PS50003">
    <property type="entry name" value="PH_DOMAIN"/>
    <property type="match status" value="1"/>
</dbReference>
<keyword evidence="3" id="KW-1185">Reference proteome</keyword>
<feature type="region of interest" description="Disordered" evidence="1">
    <location>
        <begin position="128"/>
        <end position="249"/>
    </location>
</feature>
<feature type="region of interest" description="Disordered" evidence="1">
    <location>
        <begin position="261"/>
        <end position="289"/>
    </location>
</feature>
<dbReference type="Gene3D" id="2.30.29.30">
    <property type="entry name" value="Pleckstrin-homology domain (PH domain)/Phosphotyrosine-binding domain (PTB)"/>
    <property type="match status" value="1"/>
</dbReference>
<dbReference type="CDD" id="cd00821">
    <property type="entry name" value="PH"/>
    <property type="match status" value="1"/>
</dbReference>
<accession>A0A6S7FM22</accession>
<name>A0A6S7FM22_PARCT</name>
<dbReference type="EMBL" id="CACRXK020000127">
    <property type="protein sequence ID" value="CAB3978587.1"/>
    <property type="molecule type" value="Genomic_DNA"/>
</dbReference>
<dbReference type="InterPro" id="IPR011993">
    <property type="entry name" value="PH-like_dom_sf"/>
</dbReference>
<feature type="compositionally biased region" description="Basic residues" evidence="1">
    <location>
        <begin position="191"/>
        <end position="205"/>
    </location>
</feature>
<evidence type="ECO:0000256" key="1">
    <source>
        <dbReference type="SAM" id="MobiDB-lite"/>
    </source>
</evidence>
<dbReference type="SMART" id="SM00233">
    <property type="entry name" value="PH"/>
    <property type="match status" value="1"/>
</dbReference>
<dbReference type="InterPro" id="IPR001849">
    <property type="entry name" value="PH_domain"/>
</dbReference>
<sequence>MYESLLQGQCPSDNSYSGYLKVEEGKNNWIEYWVAIRDNRILLYSDECSEESGEEAIKTIELSSETRCELLQRRNYHFRFKLVLGGNSLYKLKCSSAFHRQQWISQIMIASSKDRVIELNGSDELREGNHKRTLSTESQLSSDAESLNESELESSGAFSDGGTTSLGQLNTPDSETESPVKTTERRESKGLLRRLSFKATTRLRRNSNSSPRGEFSDTGTPSPSSPSLRQTGSPMRGSPIGSPKVNKGGIDLNKVFVNAAFVPSPSSSPGTARKTEPEETQQIDLIDIS</sequence>